<sequence>MGSYVGNELLEPAGGPVLIIGAGCTGLSLAQGLKKAGIKSIVFEREPANLQRARDWNFGTHWGIPILKTLIPPEAFAKLDSAQVDPNRPCPPSEPIRFLHGQTGEQIGEAVTPHLYRLRRSKLRALIADGIDIQYGKELSNITYSEDGTVVTAHFADGSNTNGSVLVGADGTRSVVRNLLLGPEKAALTVLEFAASIVQAKYTAEQVKFLRSWHPLFVAAPHPEGYMAWVGLHAAPDADDPENWIMNHYISWHCTHAEQERTKDWTNEQRLKQVKGFAEKFCDPFKSAYGWLKDDHPVWYAPLTQWDPSLPEHRWENHGGRVTLAGDAAHPMTFQRGQGLNSAIKDASELLAQITDIVHSKKTRQEAIEAYEKEMIERTGMEVKLSAENTRMVHVWAEVKQSPLFSKGFSKQ</sequence>
<proteinExistence type="predicted"/>
<dbReference type="PANTHER" id="PTHR47178:SF3">
    <property type="entry name" value="FAD-BINDING DOMAIN-CONTAINING PROTEIN"/>
    <property type="match status" value="1"/>
</dbReference>
<dbReference type="PANTHER" id="PTHR47178">
    <property type="entry name" value="MONOOXYGENASE, FAD-BINDING"/>
    <property type="match status" value="1"/>
</dbReference>
<dbReference type="OrthoDB" id="47494at2759"/>
<dbReference type="GO" id="GO:0071949">
    <property type="term" value="F:FAD binding"/>
    <property type="evidence" value="ECO:0007669"/>
    <property type="project" value="InterPro"/>
</dbReference>
<evidence type="ECO:0000256" key="2">
    <source>
        <dbReference type="ARBA" id="ARBA00022630"/>
    </source>
</evidence>
<evidence type="ECO:0000256" key="3">
    <source>
        <dbReference type="ARBA" id="ARBA00022827"/>
    </source>
</evidence>
<feature type="domain" description="FAD-binding" evidence="6">
    <location>
        <begin position="128"/>
        <end position="374"/>
    </location>
</feature>
<accession>A0A1L7XLW6</accession>
<dbReference type="Gene3D" id="3.50.50.60">
    <property type="entry name" value="FAD/NAD(P)-binding domain"/>
    <property type="match status" value="1"/>
</dbReference>
<evidence type="ECO:0000256" key="5">
    <source>
        <dbReference type="ARBA" id="ARBA00023033"/>
    </source>
</evidence>
<feature type="domain" description="FAD-binding" evidence="6">
    <location>
        <begin position="16"/>
        <end position="53"/>
    </location>
</feature>
<dbReference type="PRINTS" id="PR00420">
    <property type="entry name" value="RNGMNOXGNASE"/>
</dbReference>
<keyword evidence="2" id="KW-0285">Flavoprotein</keyword>
<evidence type="ECO:0000256" key="4">
    <source>
        <dbReference type="ARBA" id="ARBA00023002"/>
    </source>
</evidence>
<keyword evidence="5 7" id="KW-0503">Monooxygenase</keyword>
<dbReference type="EMBL" id="FJOG01000034">
    <property type="protein sequence ID" value="CZR66045.1"/>
    <property type="molecule type" value="Genomic_DNA"/>
</dbReference>
<keyword evidence="8" id="KW-1185">Reference proteome</keyword>
<keyword evidence="4" id="KW-0560">Oxidoreductase</keyword>
<keyword evidence="3" id="KW-0274">FAD</keyword>
<reference evidence="7 8" key="1">
    <citation type="submission" date="2016-03" db="EMBL/GenBank/DDBJ databases">
        <authorList>
            <person name="Ploux O."/>
        </authorList>
    </citation>
    <scope>NUCLEOTIDE SEQUENCE [LARGE SCALE GENOMIC DNA]</scope>
    <source>
        <strain evidence="7 8">UAMH 11012</strain>
    </source>
</reference>
<evidence type="ECO:0000313" key="7">
    <source>
        <dbReference type="EMBL" id="CZR66045.1"/>
    </source>
</evidence>
<dbReference type="Pfam" id="PF01494">
    <property type="entry name" value="FAD_binding_3"/>
    <property type="match status" value="2"/>
</dbReference>
<dbReference type="STRING" id="576137.A0A1L7XLW6"/>
<evidence type="ECO:0000313" key="8">
    <source>
        <dbReference type="Proteomes" id="UP000184330"/>
    </source>
</evidence>
<comment type="cofactor">
    <cofactor evidence="1">
        <name>FAD</name>
        <dbReference type="ChEBI" id="CHEBI:57692"/>
    </cofactor>
</comment>
<dbReference type="Proteomes" id="UP000184330">
    <property type="component" value="Unassembled WGS sequence"/>
</dbReference>
<protein>
    <submittedName>
        <fullName evidence="7">Related to monooxygenase</fullName>
    </submittedName>
</protein>
<dbReference type="InterPro" id="IPR002938">
    <property type="entry name" value="FAD-bd"/>
</dbReference>
<dbReference type="GO" id="GO:0004497">
    <property type="term" value="F:monooxygenase activity"/>
    <property type="evidence" value="ECO:0007669"/>
    <property type="project" value="UniProtKB-KW"/>
</dbReference>
<organism evidence="7 8">
    <name type="scientific">Phialocephala subalpina</name>
    <dbReference type="NCBI Taxonomy" id="576137"/>
    <lineage>
        <taxon>Eukaryota</taxon>
        <taxon>Fungi</taxon>
        <taxon>Dikarya</taxon>
        <taxon>Ascomycota</taxon>
        <taxon>Pezizomycotina</taxon>
        <taxon>Leotiomycetes</taxon>
        <taxon>Helotiales</taxon>
        <taxon>Mollisiaceae</taxon>
        <taxon>Phialocephala</taxon>
        <taxon>Phialocephala fortinii species complex</taxon>
    </lineage>
</organism>
<dbReference type="SUPFAM" id="SSF51905">
    <property type="entry name" value="FAD/NAD(P)-binding domain"/>
    <property type="match status" value="1"/>
</dbReference>
<dbReference type="AlphaFoldDB" id="A0A1L7XLW6"/>
<evidence type="ECO:0000259" key="6">
    <source>
        <dbReference type="Pfam" id="PF01494"/>
    </source>
</evidence>
<evidence type="ECO:0000256" key="1">
    <source>
        <dbReference type="ARBA" id="ARBA00001974"/>
    </source>
</evidence>
<dbReference type="InterPro" id="IPR036188">
    <property type="entry name" value="FAD/NAD-bd_sf"/>
</dbReference>
<gene>
    <name evidence="7" type="ORF">PAC_15946</name>
</gene>
<name>A0A1L7XLW6_9HELO</name>